<protein>
    <submittedName>
        <fullName evidence="3">Nucleotide-binding universal stress UspA family protein</fullName>
    </submittedName>
</protein>
<sequence>MHTVEDTDRPRVVVGVDGSPGSRVALAWALESAARRGAALQVVAAYPVDLYWADAHLLDRGRLDLLREDTGARARELVTAAQRDPRSAGVAAVPVEVLAVPGAPAEQLVRLSEGAEQLVVGSRGRGGLRSTLLGSVALHCSAHARCPVVVVHPATAPTAGPPRVVVGVDGSAPARAALAEAARAAAELDATLEVVTAFHLPVLWTDLSVLVVESQDEFRDEALRRARDVVDDVLGADPPVPVQVLAEEGRATDVLVTRAAGATLLVVGSRSRSRLPGMVLGSVALHAVVHAPCPVQVVHPAGAHDGAAGARRMAAGAS</sequence>
<organism evidence="3 4">
    <name type="scientific">Modestobacter roseus</name>
    <dbReference type="NCBI Taxonomy" id="1181884"/>
    <lineage>
        <taxon>Bacteria</taxon>
        <taxon>Bacillati</taxon>
        <taxon>Actinomycetota</taxon>
        <taxon>Actinomycetes</taxon>
        <taxon>Geodermatophilales</taxon>
        <taxon>Geodermatophilaceae</taxon>
        <taxon>Modestobacter</taxon>
    </lineage>
</organism>
<evidence type="ECO:0000256" key="1">
    <source>
        <dbReference type="ARBA" id="ARBA00008791"/>
    </source>
</evidence>
<dbReference type="PANTHER" id="PTHR31964">
    <property type="entry name" value="ADENINE NUCLEOTIDE ALPHA HYDROLASES-LIKE SUPERFAMILY PROTEIN"/>
    <property type="match status" value="1"/>
</dbReference>
<feature type="domain" description="UspA" evidence="2">
    <location>
        <begin position="11"/>
        <end position="152"/>
    </location>
</feature>
<dbReference type="PANTHER" id="PTHR31964:SF113">
    <property type="entry name" value="USPA DOMAIN-CONTAINING PROTEIN"/>
    <property type="match status" value="1"/>
</dbReference>
<dbReference type="PRINTS" id="PR01438">
    <property type="entry name" value="UNVRSLSTRESS"/>
</dbReference>
<dbReference type="Pfam" id="PF00582">
    <property type="entry name" value="Usp"/>
    <property type="match status" value="2"/>
</dbReference>
<dbReference type="SUPFAM" id="SSF52402">
    <property type="entry name" value="Adenine nucleotide alpha hydrolases-like"/>
    <property type="match status" value="2"/>
</dbReference>
<name>A0A562IRC5_9ACTN</name>
<evidence type="ECO:0000259" key="2">
    <source>
        <dbReference type="Pfam" id="PF00582"/>
    </source>
</evidence>
<comment type="similarity">
    <text evidence="1">Belongs to the universal stress protein A family.</text>
</comment>
<dbReference type="AlphaFoldDB" id="A0A562IRC5"/>
<proteinExistence type="inferred from homology"/>
<dbReference type="Gene3D" id="3.40.50.620">
    <property type="entry name" value="HUPs"/>
    <property type="match status" value="2"/>
</dbReference>
<dbReference type="CDD" id="cd23659">
    <property type="entry name" value="USP_At3g01520-like"/>
    <property type="match status" value="1"/>
</dbReference>
<gene>
    <name evidence="3" type="ORF">JD78_01637</name>
</gene>
<dbReference type="InterPro" id="IPR006015">
    <property type="entry name" value="Universal_stress_UspA"/>
</dbReference>
<dbReference type="InterPro" id="IPR006016">
    <property type="entry name" value="UspA"/>
</dbReference>
<accession>A0A562IRC5</accession>
<evidence type="ECO:0000313" key="4">
    <source>
        <dbReference type="Proteomes" id="UP000321490"/>
    </source>
</evidence>
<comment type="caution">
    <text evidence="3">The sequence shown here is derived from an EMBL/GenBank/DDBJ whole genome shotgun (WGS) entry which is preliminary data.</text>
</comment>
<dbReference type="InterPro" id="IPR014729">
    <property type="entry name" value="Rossmann-like_a/b/a_fold"/>
</dbReference>
<dbReference type="EMBL" id="VLKF01000001">
    <property type="protein sequence ID" value="TWH73114.1"/>
    <property type="molecule type" value="Genomic_DNA"/>
</dbReference>
<feature type="domain" description="UspA" evidence="2">
    <location>
        <begin position="163"/>
        <end position="299"/>
    </location>
</feature>
<evidence type="ECO:0000313" key="3">
    <source>
        <dbReference type="EMBL" id="TWH73114.1"/>
    </source>
</evidence>
<dbReference type="RefSeq" id="WP_166521071.1">
    <property type="nucleotide sequence ID" value="NZ_ML762503.1"/>
</dbReference>
<dbReference type="Proteomes" id="UP000321490">
    <property type="component" value="Unassembled WGS sequence"/>
</dbReference>
<keyword evidence="4" id="KW-1185">Reference proteome</keyword>
<reference evidence="3 4" key="1">
    <citation type="submission" date="2019-07" db="EMBL/GenBank/DDBJ databases">
        <title>R&amp;d 2014.</title>
        <authorList>
            <person name="Klenk H.-P."/>
        </authorList>
    </citation>
    <scope>NUCLEOTIDE SEQUENCE [LARGE SCALE GENOMIC DNA]</scope>
    <source>
        <strain evidence="3 4">DSM 45764</strain>
    </source>
</reference>